<dbReference type="Pfam" id="PF00534">
    <property type="entry name" value="Glycos_transf_1"/>
    <property type="match status" value="1"/>
</dbReference>
<dbReference type="InterPro" id="IPR028098">
    <property type="entry name" value="Glyco_trans_4-like_N"/>
</dbReference>
<proteinExistence type="predicted"/>
<dbReference type="PANTHER" id="PTHR45947:SF3">
    <property type="entry name" value="SULFOQUINOVOSYL TRANSFERASE SQD2"/>
    <property type="match status" value="1"/>
</dbReference>
<dbReference type="GO" id="GO:0016757">
    <property type="term" value="F:glycosyltransferase activity"/>
    <property type="evidence" value="ECO:0007669"/>
    <property type="project" value="UniProtKB-KW"/>
</dbReference>
<dbReference type="InterPro" id="IPR001296">
    <property type="entry name" value="Glyco_trans_1"/>
</dbReference>
<feature type="domain" description="Glycosyltransferase subfamily 4-like N-terminal" evidence="2">
    <location>
        <begin position="15"/>
        <end position="182"/>
    </location>
</feature>
<dbReference type="EC" id="2.4.-.-" evidence="3"/>
<dbReference type="AlphaFoldDB" id="A0A9D2AU71"/>
<feature type="domain" description="Glycosyl transferase family 1" evidence="1">
    <location>
        <begin position="191"/>
        <end position="347"/>
    </location>
</feature>
<keyword evidence="3" id="KW-0808">Transferase</keyword>
<dbReference type="InterPro" id="IPR050194">
    <property type="entry name" value="Glycosyltransferase_grp1"/>
</dbReference>
<reference evidence="3" key="2">
    <citation type="submission" date="2021-04" db="EMBL/GenBank/DDBJ databases">
        <authorList>
            <person name="Gilroy R."/>
        </authorList>
    </citation>
    <scope>NUCLEOTIDE SEQUENCE</scope>
    <source>
        <strain evidence="3">2189</strain>
    </source>
</reference>
<reference evidence="3" key="1">
    <citation type="journal article" date="2021" name="PeerJ">
        <title>Extensive microbial diversity within the chicken gut microbiome revealed by metagenomics and culture.</title>
        <authorList>
            <person name="Gilroy R."/>
            <person name="Ravi A."/>
            <person name="Getino M."/>
            <person name="Pursley I."/>
            <person name="Horton D.L."/>
            <person name="Alikhan N.F."/>
            <person name="Baker D."/>
            <person name="Gharbi K."/>
            <person name="Hall N."/>
            <person name="Watson M."/>
            <person name="Adriaenssens E.M."/>
            <person name="Foster-Nyarko E."/>
            <person name="Jarju S."/>
            <person name="Secka A."/>
            <person name="Antonio M."/>
            <person name="Oren A."/>
            <person name="Chaudhuri R.R."/>
            <person name="La Ragione R."/>
            <person name="Hildebrand F."/>
            <person name="Pallen M.J."/>
        </authorList>
    </citation>
    <scope>NUCLEOTIDE SEQUENCE</scope>
    <source>
        <strain evidence="3">2189</strain>
    </source>
</reference>
<protein>
    <submittedName>
        <fullName evidence="3">Glycosyltransferase</fullName>
        <ecNumber evidence="3">2.4.-.-</ecNumber>
    </submittedName>
</protein>
<evidence type="ECO:0000259" key="2">
    <source>
        <dbReference type="Pfam" id="PF13439"/>
    </source>
</evidence>
<comment type="caution">
    <text evidence="3">The sequence shown here is derived from an EMBL/GenBank/DDBJ whole genome shotgun (WGS) entry which is preliminary data.</text>
</comment>
<evidence type="ECO:0000313" key="4">
    <source>
        <dbReference type="Proteomes" id="UP000886847"/>
    </source>
</evidence>
<organism evidence="3 4">
    <name type="scientific">Candidatus Borkfalkia faecavium</name>
    <dbReference type="NCBI Taxonomy" id="2838508"/>
    <lineage>
        <taxon>Bacteria</taxon>
        <taxon>Bacillati</taxon>
        <taxon>Bacillota</taxon>
        <taxon>Clostridia</taxon>
        <taxon>Christensenellales</taxon>
        <taxon>Christensenellaceae</taxon>
        <taxon>Candidatus Borkfalkia</taxon>
    </lineage>
</organism>
<gene>
    <name evidence="3" type="ORF">H9851_03990</name>
</gene>
<dbReference type="Gene3D" id="3.40.50.2000">
    <property type="entry name" value="Glycogen Phosphorylase B"/>
    <property type="match status" value="2"/>
</dbReference>
<name>A0A9D2AU71_9FIRM</name>
<dbReference type="Pfam" id="PF13439">
    <property type="entry name" value="Glyco_transf_4"/>
    <property type="match status" value="1"/>
</dbReference>
<accession>A0A9D2AU71</accession>
<evidence type="ECO:0000313" key="3">
    <source>
        <dbReference type="EMBL" id="HIX50422.1"/>
    </source>
</evidence>
<dbReference type="EMBL" id="DXEW01000020">
    <property type="protein sequence ID" value="HIX50422.1"/>
    <property type="molecule type" value="Genomic_DNA"/>
</dbReference>
<keyword evidence="3" id="KW-0328">Glycosyltransferase</keyword>
<dbReference type="PANTHER" id="PTHR45947">
    <property type="entry name" value="SULFOQUINOVOSYL TRANSFERASE SQD2"/>
    <property type="match status" value="1"/>
</dbReference>
<evidence type="ECO:0000259" key="1">
    <source>
        <dbReference type="Pfam" id="PF00534"/>
    </source>
</evidence>
<sequence length="386" mass="43352">MTIAIIADVLGEENNGTSITVKRLICNLKKRGHEVLVVSPDKSGEEGYYSVDKRDFKIFNDYFAKNGISLAKPNKEVLRTCIERSDMVHVLMPFSLGKAAVRLCSELHKPVTTAFHVQPENVTSHFGMLKSRKVNAYLYRYFWNGFYKYADYIHCPTEFIAAKLREHGYEQDLRVISNGVDPVFTPARSPKPAALEGKFCILTTGRLVKEKCQADLIKAIAHSKYKDKIALFIAGEGPQEASLRRKGAKLPNPPVIGFHPKEELHGIISYCDLYVHPSYAEIESIACVEAISCGLVPVISDSPMSAAKYFALDKEKCLYPMGDVKALSQRIDYMIEHPEERAALREQYIEYAERFQIEKCIDKMVEMFEDAAAGRHAAAAISTKKG</sequence>
<dbReference type="Proteomes" id="UP000886847">
    <property type="component" value="Unassembled WGS sequence"/>
</dbReference>
<dbReference type="SUPFAM" id="SSF53756">
    <property type="entry name" value="UDP-Glycosyltransferase/glycogen phosphorylase"/>
    <property type="match status" value="1"/>
</dbReference>